<accession>A0AAD7G4Z6</accession>
<evidence type="ECO:0000313" key="1">
    <source>
        <dbReference type="EMBL" id="KAJ7668119.1"/>
    </source>
</evidence>
<dbReference type="EMBL" id="JARKIE010000197">
    <property type="protein sequence ID" value="KAJ7668119.1"/>
    <property type="molecule type" value="Genomic_DNA"/>
</dbReference>
<dbReference type="AlphaFoldDB" id="A0AAD7G4Z6"/>
<evidence type="ECO:0000313" key="2">
    <source>
        <dbReference type="Proteomes" id="UP001221757"/>
    </source>
</evidence>
<name>A0AAD7G4Z6_MYCRO</name>
<protein>
    <submittedName>
        <fullName evidence="1">Uncharacterized protein</fullName>
    </submittedName>
</protein>
<sequence>MYAISISCLVTVCASLRHEARTPTMGNKPSHVRLYRDCSAADLAFTAFITVLAAYAAWAPGRLACEDRQPELAWLLAMLSPDETCER</sequence>
<gene>
    <name evidence="1" type="ORF">B0H17DRAFT_1210087</name>
</gene>
<dbReference type="Proteomes" id="UP001221757">
    <property type="component" value="Unassembled WGS sequence"/>
</dbReference>
<keyword evidence="2" id="KW-1185">Reference proteome</keyword>
<comment type="caution">
    <text evidence="1">The sequence shown here is derived from an EMBL/GenBank/DDBJ whole genome shotgun (WGS) entry which is preliminary data.</text>
</comment>
<proteinExistence type="predicted"/>
<reference evidence="1" key="1">
    <citation type="submission" date="2023-03" db="EMBL/GenBank/DDBJ databases">
        <title>Massive genome expansion in bonnet fungi (Mycena s.s.) driven by repeated elements and novel gene families across ecological guilds.</title>
        <authorList>
            <consortium name="Lawrence Berkeley National Laboratory"/>
            <person name="Harder C.B."/>
            <person name="Miyauchi S."/>
            <person name="Viragh M."/>
            <person name="Kuo A."/>
            <person name="Thoen E."/>
            <person name="Andreopoulos B."/>
            <person name="Lu D."/>
            <person name="Skrede I."/>
            <person name="Drula E."/>
            <person name="Henrissat B."/>
            <person name="Morin E."/>
            <person name="Kohler A."/>
            <person name="Barry K."/>
            <person name="LaButti K."/>
            <person name="Morin E."/>
            <person name="Salamov A."/>
            <person name="Lipzen A."/>
            <person name="Mereny Z."/>
            <person name="Hegedus B."/>
            <person name="Baldrian P."/>
            <person name="Stursova M."/>
            <person name="Weitz H."/>
            <person name="Taylor A."/>
            <person name="Grigoriev I.V."/>
            <person name="Nagy L.G."/>
            <person name="Martin F."/>
            <person name="Kauserud H."/>
        </authorList>
    </citation>
    <scope>NUCLEOTIDE SEQUENCE</scope>
    <source>
        <strain evidence="1">CBHHK067</strain>
    </source>
</reference>
<organism evidence="1 2">
    <name type="scientific">Mycena rosella</name>
    <name type="common">Pink bonnet</name>
    <name type="synonym">Agaricus rosellus</name>
    <dbReference type="NCBI Taxonomy" id="1033263"/>
    <lineage>
        <taxon>Eukaryota</taxon>
        <taxon>Fungi</taxon>
        <taxon>Dikarya</taxon>
        <taxon>Basidiomycota</taxon>
        <taxon>Agaricomycotina</taxon>
        <taxon>Agaricomycetes</taxon>
        <taxon>Agaricomycetidae</taxon>
        <taxon>Agaricales</taxon>
        <taxon>Marasmiineae</taxon>
        <taxon>Mycenaceae</taxon>
        <taxon>Mycena</taxon>
    </lineage>
</organism>